<dbReference type="SMART" id="SM00365">
    <property type="entry name" value="LRR_SD22"/>
    <property type="match status" value="3"/>
</dbReference>
<comment type="caution">
    <text evidence="7">The sequence shown here is derived from an EMBL/GenBank/DDBJ whole genome shotgun (WGS) entry which is preliminary data.</text>
</comment>
<keyword evidence="4" id="KW-0812">Transmembrane</keyword>
<feature type="chain" id="PRO_5019408662" evidence="5">
    <location>
        <begin position="26"/>
        <end position="420"/>
    </location>
</feature>
<keyword evidence="4" id="KW-1133">Transmembrane helix</keyword>
<dbReference type="Pfam" id="PF13855">
    <property type="entry name" value="LRR_8"/>
    <property type="match status" value="1"/>
</dbReference>
<dbReference type="PANTHER" id="PTHR24369:SF210">
    <property type="entry name" value="CHAOPTIN-RELATED"/>
    <property type="match status" value="1"/>
</dbReference>
<feature type="signal peptide" evidence="5">
    <location>
        <begin position="1"/>
        <end position="25"/>
    </location>
</feature>
<keyword evidence="3" id="KW-0677">Repeat</keyword>
<feature type="domain" description="LRRNT" evidence="6">
    <location>
        <begin position="26"/>
        <end position="60"/>
    </location>
</feature>
<accession>A0A443SCC2</accession>
<dbReference type="VEuPathDB" id="VectorBase:LDEU006900"/>
<protein>
    <submittedName>
        <fullName evidence="7">Insulin-like growth factor-binding protein complex acid labile subunit</fullName>
    </submittedName>
</protein>
<keyword evidence="1" id="KW-0433">Leucine-rich repeat</keyword>
<evidence type="ECO:0000256" key="4">
    <source>
        <dbReference type="SAM" id="Phobius"/>
    </source>
</evidence>
<dbReference type="InterPro" id="IPR001611">
    <property type="entry name" value="Leu-rich_rpt"/>
</dbReference>
<evidence type="ECO:0000256" key="5">
    <source>
        <dbReference type="SAM" id="SignalP"/>
    </source>
</evidence>
<dbReference type="AlphaFoldDB" id="A0A443SCC2"/>
<evidence type="ECO:0000256" key="2">
    <source>
        <dbReference type="ARBA" id="ARBA00022729"/>
    </source>
</evidence>
<dbReference type="InterPro" id="IPR003591">
    <property type="entry name" value="Leu-rich_rpt_typical-subtyp"/>
</dbReference>
<dbReference type="SUPFAM" id="SSF52058">
    <property type="entry name" value="L domain-like"/>
    <property type="match status" value="1"/>
</dbReference>
<sequence>MRCKYSTQIVFKLLVFVIQTDFASLLCPQQCVCNEKHLTVNCLSQNLGQIPITLNPKVKELYLDENKIKKISSSLNVYFKLETLSLTANRIVAIDEHSFVNSRSLRFLNLEKNNVKLVTNTTFHGLGSLLTLKLRSNLIESLPKNTFYDLNNLEELDLSDNKISEISEDAFVGLSNLKYLSLRENKLSMLPRLPSALSNLLNLDLGFNYFQVETNVGDRFDRLLNLNELRLDYCWIKRFTVDSQILINKLDLRGNQIEFLDRSDLWSNVGGVQCVDIRENPINCNCSWKWIQVWLSNRTENEINCDLMLQTQCSQSEHKLIELNFDTICHKESTEKTFAWYLVFIFIFIFIFIAFALIVYTKVQRCPKANTSYEWLQEEKRMRSSSNADPSSKVTFTVSINRASLLILNNNRKVLENTHL</sequence>
<evidence type="ECO:0000256" key="1">
    <source>
        <dbReference type="ARBA" id="ARBA00022614"/>
    </source>
</evidence>
<dbReference type="Gene3D" id="3.80.10.10">
    <property type="entry name" value="Ribonuclease Inhibitor"/>
    <property type="match status" value="3"/>
</dbReference>
<keyword evidence="4" id="KW-0472">Membrane</keyword>
<dbReference type="PANTHER" id="PTHR24369">
    <property type="entry name" value="ANTIGEN BSP, PUTATIVE-RELATED"/>
    <property type="match status" value="1"/>
</dbReference>
<keyword evidence="8" id="KW-1185">Reference proteome</keyword>
<dbReference type="OrthoDB" id="1055097at2759"/>
<dbReference type="InterPro" id="IPR032675">
    <property type="entry name" value="LRR_dom_sf"/>
</dbReference>
<feature type="transmembrane region" description="Helical" evidence="4">
    <location>
        <begin position="338"/>
        <end position="360"/>
    </location>
</feature>
<evidence type="ECO:0000313" key="7">
    <source>
        <dbReference type="EMBL" id="RWS25140.1"/>
    </source>
</evidence>
<dbReference type="InterPro" id="IPR000372">
    <property type="entry name" value="LRRNT"/>
</dbReference>
<dbReference type="GO" id="GO:0005886">
    <property type="term" value="C:plasma membrane"/>
    <property type="evidence" value="ECO:0007669"/>
    <property type="project" value="TreeGrafter"/>
</dbReference>
<dbReference type="STRING" id="299467.A0A443SCC2"/>
<name>A0A443SCC2_9ACAR</name>
<reference evidence="7 8" key="1">
    <citation type="journal article" date="2018" name="Gigascience">
        <title>Genomes of trombidid mites reveal novel predicted allergens and laterally-transferred genes associated with secondary metabolism.</title>
        <authorList>
            <person name="Dong X."/>
            <person name="Chaisiri K."/>
            <person name="Xia D."/>
            <person name="Armstrong S.D."/>
            <person name="Fang Y."/>
            <person name="Donnelly M.J."/>
            <person name="Kadowaki T."/>
            <person name="McGarry J.W."/>
            <person name="Darby A.C."/>
            <person name="Makepeace B.L."/>
        </authorList>
    </citation>
    <scope>NUCLEOTIDE SEQUENCE [LARGE SCALE GENOMIC DNA]</scope>
    <source>
        <strain evidence="7">UoL-UT</strain>
    </source>
</reference>
<gene>
    <name evidence="7" type="ORF">B4U80_11477</name>
</gene>
<dbReference type="PROSITE" id="PS51450">
    <property type="entry name" value="LRR"/>
    <property type="match status" value="2"/>
</dbReference>
<keyword evidence="2 5" id="KW-0732">Signal</keyword>
<evidence type="ECO:0000313" key="8">
    <source>
        <dbReference type="Proteomes" id="UP000288716"/>
    </source>
</evidence>
<evidence type="ECO:0000256" key="3">
    <source>
        <dbReference type="ARBA" id="ARBA00022737"/>
    </source>
</evidence>
<evidence type="ECO:0000259" key="6">
    <source>
        <dbReference type="SMART" id="SM00013"/>
    </source>
</evidence>
<dbReference type="InterPro" id="IPR050541">
    <property type="entry name" value="LRR_TM_domain-containing"/>
</dbReference>
<dbReference type="SMART" id="SM00013">
    <property type="entry name" value="LRRNT"/>
    <property type="match status" value="1"/>
</dbReference>
<proteinExistence type="predicted"/>
<dbReference type="SMART" id="SM00369">
    <property type="entry name" value="LRR_TYP"/>
    <property type="match status" value="5"/>
</dbReference>
<organism evidence="7 8">
    <name type="scientific">Leptotrombidium deliense</name>
    <dbReference type="NCBI Taxonomy" id="299467"/>
    <lineage>
        <taxon>Eukaryota</taxon>
        <taxon>Metazoa</taxon>
        <taxon>Ecdysozoa</taxon>
        <taxon>Arthropoda</taxon>
        <taxon>Chelicerata</taxon>
        <taxon>Arachnida</taxon>
        <taxon>Acari</taxon>
        <taxon>Acariformes</taxon>
        <taxon>Trombidiformes</taxon>
        <taxon>Prostigmata</taxon>
        <taxon>Anystina</taxon>
        <taxon>Parasitengona</taxon>
        <taxon>Trombiculoidea</taxon>
        <taxon>Trombiculidae</taxon>
        <taxon>Leptotrombidium</taxon>
    </lineage>
</organism>
<dbReference type="Proteomes" id="UP000288716">
    <property type="component" value="Unassembled WGS sequence"/>
</dbReference>
<dbReference type="EMBL" id="NCKV01004017">
    <property type="protein sequence ID" value="RWS25140.1"/>
    <property type="molecule type" value="Genomic_DNA"/>
</dbReference>